<dbReference type="GO" id="GO:0008379">
    <property type="term" value="F:thioredoxin peroxidase activity"/>
    <property type="evidence" value="ECO:0007669"/>
    <property type="project" value="TreeGrafter"/>
</dbReference>
<keyword evidence="4" id="KW-0560">Oxidoreductase</keyword>
<dbReference type="InterPro" id="IPR050924">
    <property type="entry name" value="Peroxiredoxin_BCP/PrxQ"/>
</dbReference>
<dbReference type="AlphaFoldDB" id="A0AA35G8H5"/>
<evidence type="ECO:0000313" key="10">
    <source>
        <dbReference type="Proteomes" id="UP001163687"/>
    </source>
</evidence>
<evidence type="ECO:0000256" key="1">
    <source>
        <dbReference type="ARBA" id="ARBA00003330"/>
    </source>
</evidence>
<evidence type="ECO:0000256" key="6">
    <source>
        <dbReference type="ARBA" id="ARBA00023284"/>
    </source>
</evidence>
<organism evidence="9 10">
    <name type="scientific">Caldinitratiruptor microaerophilus</name>
    <dbReference type="NCBI Taxonomy" id="671077"/>
    <lineage>
        <taxon>Bacteria</taxon>
        <taxon>Bacillati</taxon>
        <taxon>Bacillota</taxon>
        <taxon>Clostridia</taxon>
        <taxon>Eubacteriales</taxon>
        <taxon>Symbiobacteriaceae</taxon>
        <taxon>Caldinitratiruptor</taxon>
    </lineage>
</organism>
<dbReference type="CDD" id="cd03017">
    <property type="entry name" value="PRX_BCP"/>
    <property type="match status" value="1"/>
</dbReference>
<dbReference type="GO" id="GO:0045454">
    <property type="term" value="P:cell redox homeostasis"/>
    <property type="evidence" value="ECO:0007669"/>
    <property type="project" value="TreeGrafter"/>
</dbReference>
<dbReference type="PANTHER" id="PTHR42801">
    <property type="entry name" value="THIOREDOXIN-DEPENDENT PEROXIDE REDUCTASE"/>
    <property type="match status" value="1"/>
</dbReference>
<name>A0AA35G8H5_9FIRM</name>
<dbReference type="Pfam" id="PF00578">
    <property type="entry name" value="AhpC-TSA"/>
    <property type="match status" value="1"/>
</dbReference>
<dbReference type="InterPro" id="IPR036249">
    <property type="entry name" value="Thioredoxin-like_sf"/>
</dbReference>
<keyword evidence="6" id="KW-0676">Redox-active center</keyword>
<evidence type="ECO:0000259" key="8">
    <source>
        <dbReference type="Pfam" id="PF00578"/>
    </source>
</evidence>
<dbReference type="GO" id="GO:0005737">
    <property type="term" value="C:cytoplasm"/>
    <property type="evidence" value="ECO:0007669"/>
    <property type="project" value="TreeGrafter"/>
</dbReference>
<keyword evidence="10" id="KW-1185">Reference proteome</keyword>
<evidence type="ECO:0000256" key="3">
    <source>
        <dbReference type="ARBA" id="ARBA00022862"/>
    </source>
</evidence>
<gene>
    <name evidence="9" type="ORF">caldi_21000</name>
</gene>
<keyword evidence="3" id="KW-0049">Antioxidant</keyword>
<feature type="domain" description="Alkyl hydroperoxide reductase subunit C/ Thiol specific antioxidant" evidence="8">
    <location>
        <begin position="2"/>
        <end position="65"/>
    </location>
</feature>
<dbReference type="EMBL" id="AP025628">
    <property type="protein sequence ID" value="BDG61010.1"/>
    <property type="molecule type" value="Genomic_DNA"/>
</dbReference>
<evidence type="ECO:0000256" key="2">
    <source>
        <dbReference type="ARBA" id="ARBA00022559"/>
    </source>
</evidence>
<dbReference type="GO" id="GO:0034599">
    <property type="term" value="P:cellular response to oxidative stress"/>
    <property type="evidence" value="ECO:0007669"/>
    <property type="project" value="TreeGrafter"/>
</dbReference>
<keyword evidence="2" id="KW-0575">Peroxidase</keyword>
<reference evidence="9" key="1">
    <citation type="submission" date="2022-03" db="EMBL/GenBank/DDBJ databases">
        <title>Complete genome sequence of Caldinitratiruptor microaerophilus.</title>
        <authorList>
            <person name="Mukaiyama R."/>
            <person name="Nishiyama T."/>
            <person name="Ueda K."/>
        </authorList>
    </citation>
    <scope>NUCLEOTIDE SEQUENCE</scope>
    <source>
        <strain evidence="9">JCM 16183</strain>
    </source>
</reference>
<evidence type="ECO:0000313" key="9">
    <source>
        <dbReference type="EMBL" id="BDG61010.1"/>
    </source>
</evidence>
<evidence type="ECO:0000256" key="5">
    <source>
        <dbReference type="ARBA" id="ARBA00023157"/>
    </source>
</evidence>
<accession>A0AA35G8H5</accession>
<dbReference type="SUPFAM" id="SSF52833">
    <property type="entry name" value="Thioredoxin-like"/>
    <property type="match status" value="1"/>
</dbReference>
<dbReference type="PANTHER" id="PTHR42801:SF4">
    <property type="entry name" value="AHPC_TSA FAMILY PROTEIN"/>
    <property type="match status" value="1"/>
</dbReference>
<dbReference type="Gene3D" id="3.40.30.10">
    <property type="entry name" value="Glutaredoxin"/>
    <property type="match status" value="1"/>
</dbReference>
<dbReference type="InterPro" id="IPR000866">
    <property type="entry name" value="AhpC/TSA"/>
</dbReference>
<proteinExistence type="predicted"/>
<protein>
    <recommendedName>
        <fullName evidence="7">Bacterioferritin comigratory protein</fullName>
    </recommendedName>
</protein>
<dbReference type="Proteomes" id="UP001163687">
    <property type="component" value="Chromosome"/>
</dbReference>
<keyword evidence="5" id="KW-1015">Disulfide bond</keyword>
<comment type="function">
    <text evidence="1">Thiol-specific peroxidase that catalyzes the reduction of hydrogen peroxide and organic hydroperoxides to water and alcohols, respectively. Plays a role in cell protection against oxidative stress by detoxifying peroxides and as sensor of hydrogen peroxide-mediated signaling events.</text>
</comment>
<sequence length="88" mass="9908">MSRDSVRSHTRFAEKLGLPFLLLSDAEGKVATLYGVLKEKVRYGKPSVGIERSTFVIDRDGVVRKAYRNVKVDGHAEKVLDFVRTNLT</sequence>
<dbReference type="KEGG" id="cmic:caldi_21000"/>
<evidence type="ECO:0000256" key="7">
    <source>
        <dbReference type="ARBA" id="ARBA00041373"/>
    </source>
</evidence>
<evidence type="ECO:0000256" key="4">
    <source>
        <dbReference type="ARBA" id="ARBA00023002"/>
    </source>
</evidence>